<accession>A0A3A4A7I6</accession>
<dbReference type="Proteomes" id="UP000265768">
    <property type="component" value="Unassembled WGS sequence"/>
</dbReference>
<sequence length="105" mass="11732">MSAYCDQHELMLGSVFTDHRDDRIMTPGFVGLMDAVNSSHSYGVVLPSLAHLGGRWTARRRWAWIASTGRRLILVRGRHPWQSAGLGRLSREDGHEPGACDAHPR</sequence>
<protein>
    <submittedName>
        <fullName evidence="2">Uncharacterized protein</fullName>
    </submittedName>
</protein>
<feature type="region of interest" description="Disordered" evidence="1">
    <location>
        <begin position="85"/>
        <end position="105"/>
    </location>
</feature>
<organism evidence="2 3">
    <name type="scientific">Bailinhaonella thermotolerans</name>
    <dbReference type="NCBI Taxonomy" id="1070861"/>
    <lineage>
        <taxon>Bacteria</taxon>
        <taxon>Bacillati</taxon>
        <taxon>Actinomycetota</taxon>
        <taxon>Actinomycetes</taxon>
        <taxon>Streptosporangiales</taxon>
        <taxon>Streptosporangiaceae</taxon>
        <taxon>Bailinhaonella</taxon>
    </lineage>
</organism>
<proteinExistence type="predicted"/>
<keyword evidence="3" id="KW-1185">Reference proteome</keyword>
<dbReference type="EMBL" id="QZEY01000017">
    <property type="protein sequence ID" value="RJL23961.1"/>
    <property type="molecule type" value="Genomic_DNA"/>
</dbReference>
<evidence type="ECO:0000313" key="2">
    <source>
        <dbReference type="EMBL" id="RJL23961.1"/>
    </source>
</evidence>
<reference evidence="2 3" key="1">
    <citation type="submission" date="2018-09" db="EMBL/GenBank/DDBJ databases">
        <title>YIM 75507 draft genome.</title>
        <authorList>
            <person name="Tang S."/>
            <person name="Feng Y."/>
        </authorList>
    </citation>
    <scope>NUCLEOTIDE SEQUENCE [LARGE SCALE GENOMIC DNA]</scope>
    <source>
        <strain evidence="2 3">YIM 75507</strain>
    </source>
</reference>
<comment type="caution">
    <text evidence="2">The sequence shown here is derived from an EMBL/GenBank/DDBJ whole genome shotgun (WGS) entry which is preliminary data.</text>
</comment>
<dbReference type="AlphaFoldDB" id="A0A3A4A7I6"/>
<name>A0A3A4A7I6_9ACTN</name>
<feature type="compositionally biased region" description="Basic and acidic residues" evidence="1">
    <location>
        <begin position="89"/>
        <end position="105"/>
    </location>
</feature>
<evidence type="ECO:0000313" key="3">
    <source>
        <dbReference type="Proteomes" id="UP000265768"/>
    </source>
</evidence>
<evidence type="ECO:0000256" key="1">
    <source>
        <dbReference type="SAM" id="MobiDB-lite"/>
    </source>
</evidence>
<gene>
    <name evidence="2" type="ORF">D5H75_31500</name>
</gene>